<dbReference type="GO" id="GO:0005576">
    <property type="term" value="C:extracellular region"/>
    <property type="evidence" value="ECO:0007669"/>
    <property type="project" value="UniProtKB-SubCell"/>
</dbReference>
<keyword evidence="3" id="KW-0964">Secreted</keyword>
<dbReference type="InterPro" id="IPR042187">
    <property type="entry name" value="Flagellin_C_sub2"/>
</dbReference>
<dbReference type="Pfam" id="PF00700">
    <property type="entry name" value="Flagellin_C"/>
    <property type="match status" value="1"/>
</dbReference>
<dbReference type="STRING" id="1069642.Bdt_0577"/>
<keyword evidence="7" id="KW-0969">Cilium</keyword>
<dbReference type="EMBL" id="CP002930">
    <property type="protein sequence ID" value="AFY00285.1"/>
    <property type="molecule type" value="Genomic_DNA"/>
</dbReference>
<comment type="function">
    <text evidence="3">Flagellin is the subunit protein which polymerizes to form the filaments of bacterial flagella.</text>
</comment>
<comment type="similarity">
    <text evidence="1 3">Belongs to the bacterial flagellin family.</text>
</comment>
<dbReference type="Gene3D" id="6.10.10.10">
    <property type="entry name" value="Flagellar export chaperone, C-terminal domain"/>
    <property type="match status" value="1"/>
</dbReference>
<evidence type="ECO:0000256" key="3">
    <source>
        <dbReference type="RuleBase" id="RU362073"/>
    </source>
</evidence>
<evidence type="ECO:0000313" key="7">
    <source>
        <dbReference type="EMBL" id="AFY00285.1"/>
    </source>
</evidence>
<evidence type="ECO:0000256" key="1">
    <source>
        <dbReference type="ARBA" id="ARBA00005709"/>
    </source>
</evidence>
<dbReference type="InterPro" id="IPR001029">
    <property type="entry name" value="Flagellin_N"/>
</dbReference>
<feature type="coiled-coil region" evidence="4">
    <location>
        <begin position="170"/>
        <end position="197"/>
    </location>
</feature>
<keyword evidence="4" id="KW-0175">Coiled coil</keyword>
<dbReference type="HOGENOM" id="CLU_011142_2_2_7"/>
<organism evidence="7 8">
    <name type="scientific">Bdellovibrio bacteriovorus str. Tiberius</name>
    <dbReference type="NCBI Taxonomy" id="1069642"/>
    <lineage>
        <taxon>Bacteria</taxon>
        <taxon>Pseudomonadati</taxon>
        <taxon>Bdellovibrionota</taxon>
        <taxon>Bdellovibrionia</taxon>
        <taxon>Bdellovibrionales</taxon>
        <taxon>Pseudobdellovibrionaceae</taxon>
        <taxon>Bdellovibrio</taxon>
    </lineage>
</organism>
<keyword evidence="7" id="KW-0282">Flagellum</keyword>
<reference evidence="7 8" key="1">
    <citation type="journal article" date="2012" name="BMC Genomics">
        <title>Genome analysis of a simultaneously predatory and prey-independent, novel Bdellovibrio bacteriovorus from the River Tiber, supports in silico predictions of both ancient and recent lateral gene transfer from diverse bacteria.</title>
        <authorList>
            <person name="Hobley L."/>
            <person name="Lerner T.R."/>
            <person name="Williams L.E."/>
            <person name="Lambert C."/>
            <person name="Till R."/>
            <person name="Milner D.S."/>
            <person name="Basford S.M."/>
            <person name="Capeness M.J."/>
            <person name="Fenton A.K."/>
            <person name="Atterbury R.J."/>
            <person name="Harris M.A."/>
            <person name="Sockett R.E."/>
        </authorList>
    </citation>
    <scope>NUCLEOTIDE SEQUENCE [LARGE SCALE GENOMIC DNA]</scope>
    <source>
        <strain evidence="7 8">Tiberius</strain>
    </source>
</reference>
<dbReference type="Proteomes" id="UP000010074">
    <property type="component" value="Chromosome"/>
</dbReference>
<dbReference type="GO" id="GO:0005198">
    <property type="term" value="F:structural molecule activity"/>
    <property type="evidence" value="ECO:0007669"/>
    <property type="project" value="UniProtKB-UniRule"/>
</dbReference>
<keyword evidence="7" id="KW-0966">Cell projection</keyword>
<dbReference type="PANTHER" id="PTHR42792:SF2">
    <property type="entry name" value="FLAGELLIN"/>
    <property type="match status" value="1"/>
</dbReference>
<evidence type="ECO:0000313" key="8">
    <source>
        <dbReference type="Proteomes" id="UP000010074"/>
    </source>
</evidence>
<dbReference type="InterPro" id="IPR001492">
    <property type="entry name" value="Flagellin"/>
</dbReference>
<dbReference type="Gene3D" id="1.20.1330.10">
    <property type="entry name" value="f41 fragment of flagellin, N-terminal domain"/>
    <property type="match status" value="1"/>
</dbReference>
<feature type="domain" description="Flagellin N-terminal" evidence="5">
    <location>
        <begin position="2"/>
        <end position="124"/>
    </location>
</feature>
<feature type="domain" description="Flagellin C-terminal" evidence="6">
    <location>
        <begin position="174"/>
        <end position="259"/>
    </location>
</feature>
<dbReference type="InterPro" id="IPR046358">
    <property type="entry name" value="Flagellin_C"/>
</dbReference>
<dbReference type="Pfam" id="PF00669">
    <property type="entry name" value="Flagellin_N"/>
    <property type="match status" value="1"/>
</dbReference>
<dbReference type="SUPFAM" id="SSF64518">
    <property type="entry name" value="Phase 1 flagellin"/>
    <property type="match status" value="1"/>
</dbReference>
<dbReference type="KEGG" id="bbat:Bdt_0577"/>
<sequence length="260" mass="27528">MVNSQREIGKSMSQLASGSRINKAADDAAGLAISENLKSQIRSLGQASRNANDGISMVQTAEGGLSEISNILTRMRELGVQASSDTIGDTERGFLDKEVQQLKSEAQRITQTTRFGTTKLLDGSGDKFDFQVGINNDPEADRISFNAGETNASTSSLGIDSFDFSSKEGAQEALAAVDSAQSQVNGYRANLGALQNRLQSTVDNLGVQHENISAANSRIRDTDVAAATAETTRNQVLLQANTSVLSQANAMPNSALRLIG</sequence>
<dbReference type="PRINTS" id="PR00207">
    <property type="entry name" value="FLAGELLIN"/>
</dbReference>
<evidence type="ECO:0000259" key="5">
    <source>
        <dbReference type="Pfam" id="PF00669"/>
    </source>
</evidence>
<dbReference type="PANTHER" id="PTHR42792">
    <property type="entry name" value="FLAGELLIN"/>
    <property type="match status" value="1"/>
</dbReference>
<evidence type="ECO:0000256" key="4">
    <source>
        <dbReference type="SAM" id="Coils"/>
    </source>
</evidence>
<dbReference type="PATRIC" id="fig|1069642.3.peg.572"/>
<dbReference type="GO" id="GO:0009288">
    <property type="term" value="C:bacterial-type flagellum"/>
    <property type="evidence" value="ECO:0007669"/>
    <property type="project" value="UniProtKB-SubCell"/>
</dbReference>
<name>K7YUF5_BDEBC</name>
<accession>K7YUF5</accession>
<protein>
    <recommendedName>
        <fullName evidence="3">Flagellin</fullName>
    </recommendedName>
</protein>
<evidence type="ECO:0000256" key="2">
    <source>
        <dbReference type="ARBA" id="ARBA00023143"/>
    </source>
</evidence>
<comment type="subcellular location">
    <subcellularLocation>
        <location evidence="3">Secreted</location>
    </subcellularLocation>
    <subcellularLocation>
        <location evidence="3">Bacterial flagellum</location>
    </subcellularLocation>
</comment>
<gene>
    <name evidence="7" type="primary">hag</name>
    <name evidence="7" type="ORF">Bdt_0577</name>
</gene>
<proteinExistence type="inferred from homology"/>
<keyword evidence="2 3" id="KW-0975">Bacterial flagellum</keyword>
<evidence type="ECO:0000259" key="6">
    <source>
        <dbReference type="Pfam" id="PF00700"/>
    </source>
</evidence>
<dbReference type="AlphaFoldDB" id="K7YUF5"/>